<gene>
    <name evidence="1" type="ORF">ILEXP_LOCUS56147</name>
</gene>
<feature type="non-terminal residue" evidence="1">
    <location>
        <position position="58"/>
    </location>
</feature>
<keyword evidence="2" id="KW-1185">Reference proteome</keyword>
<dbReference type="EMBL" id="CAUOFW020009402">
    <property type="protein sequence ID" value="CAK9185724.1"/>
    <property type="molecule type" value="Genomic_DNA"/>
</dbReference>
<accession>A0ABC8UXI5</accession>
<sequence>MISLTNSETDGLQLLVALLEEEMTCPQLVSSLVLCRMRGSIGEQGVSSMSRTPGLIRE</sequence>
<dbReference type="AlphaFoldDB" id="A0ABC8UXI5"/>
<proteinExistence type="predicted"/>
<comment type="caution">
    <text evidence="1">The sequence shown here is derived from an EMBL/GenBank/DDBJ whole genome shotgun (WGS) entry which is preliminary data.</text>
</comment>
<evidence type="ECO:0000313" key="2">
    <source>
        <dbReference type="Proteomes" id="UP001642360"/>
    </source>
</evidence>
<reference evidence="1 2" key="1">
    <citation type="submission" date="2024-02" db="EMBL/GenBank/DDBJ databases">
        <authorList>
            <person name="Vignale AGUSTIN F."/>
            <person name="Sosa J E."/>
            <person name="Modenutti C."/>
        </authorList>
    </citation>
    <scope>NUCLEOTIDE SEQUENCE [LARGE SCALE GENOMIC DNA]</scope>
</reference>
<evidence type="ECO:0000313" key="1">
    <source>
        <dbReference type="EMBL" id="CAK9185724.1"/>
    </source>
</evidence>
<name>A0ABC8UXI5_9AQUA</name>
<organism evidence="1 2">
    <name type="scientific">Ilex paraguariensis</name>
    <name type="common">yerba mate</name>
    <dbReference type="NCBI Taxonomy" id="185542"/>
    <lineage>
        <taxon>Eukaryota</taxon>
        <taxon>Viridiplantae</taxon>
        <taxon>Streptophyta</taxon>
        <taxon>Embryophyta</taxon>
        <taxon>Tracheophyta</taxon>
        <taxon>Spermatophyta</taxon>
        <taxon>Magnoliopsida</taxon>
        <taxon>eudicotyledons</taxon>
        <taxon>Gunneridae</taxon>
        <taxon>Pentapetalae</taxon>
        <taxon>asterids</taxon>
        <taxon>campanulids</taxon>
        <taxon>Aquifoliales</taxon>
        <taxon>Aquifoliaceae</taxon>
        <taxon>Ilex</taxon>
    </lineage>
</organism>
<dbReference type="Proteomes" id="UP001642360">
    <property type="component" value="Unassembled WGS sequence"/>
</dbReference>
<protein>
    <submittedName>
        <fullName evidence="1">Uncharacterized protein</fullName>
    </submittedName>
</protein>